<name>A0A8H7BEA4_9FUNG</name>
<dbReference type="OrthoDB" id="2203512at2759"/>
<accession>A0A8H7BEA4</accession>
<evidence type="ECO:0000259" key="1">
    <source>
        <dbReference type="PROSITE" id="PS50181"/>
    </source>
</evidence>
<protein>
    <recommendedName>
        <fullName evidence="1">F-box domain-containing protein</fullName>
    </recommendedName>
</protein>
<gene>
    <name evidence="2" type="ORF">EC973_004864</name>
</gene>
<dbReference type="Gene3D" id="3.80.10.10">
    <property type="entry name" value="Ribonuclease Inhibitor"/>
    <property type="match status" value="2"/>
</dbReference>
<dbReference type="InterPro" id="IPR036047">
    <property type="entry name" value="F-box-like_dom_sf"/>
</dbReference>
<dbReference type="EMBL" id="JABAYA010000278">
    <property type="protein sequence ID" value="KAF7721332.1"/>
    <property type="molecule type" value="Genomic_DNA"/>
</dbReference>
<organism evidence="2 3">
    <name type="scientific">Apophysomyces ossiformis</name>
    <dbReference type="NCBI Taxonomy" id="679940"/>
    <lineage>
        <taxon>Eukaryota</taxon>
        <taxon>Fungi</taxon>
        <taxon>Fungi incertae sedis</taxon>
        <taxon>Mucoromycota</taxon>
        <taxon>Mucoromycotina</taxon>
        <taxon>Mucoromycetes</taxon>
        <taxon>Mucorales</taxon>
        <taxon>Mucorineae</taxon>
        <taxon>Mucoraceae</taxon>
        <taxon>Apophysomyces</taxon>
    </lineage>
</organism>
<feature type="domain" description="F-box" evidence="1">
    <location>
        <begin position="18"/>
        <end position="63"/>
    </location>
</feature>
<evidence type="ECO:0000313" key="2">
    <source>
        <dbReference type="EMBL" id="KAF7721332.1"/>
    </source>
</evidence>
<dbReference type="Pfam" id="PF12937">
    <property type="entry name" value="F-box-like"/>
    <property type="match status" value="1"/>
</dbReference>
<comment type="caution">
    <text evidence="2">The sequence shown here is derived from an EMBL/GenBank/DDBJ whole genome shotgun (WGS) entry which is preliminary data.</text>
</comment>
<dbReference type="InterPro" id="IPR001810">
    <property type="entry name" value="F-box_dom"/>
</dbReference>
<evidence type="ECO:0000313" key="3">
    <source>
        <dbReference type="Proteomes" id="UP000605846"/>
    </source>
</evidence>
<reference evidence="2" key="1">
    <citation type="submission" date="2020-01" db="EMBL/GenBank/DDBJ databases">
        <title>Genome Sequencing of Three Apophysomyces-Like Fungal Strains Confirms a Novel Fungal Genus in the Mucoromycota with divergent Burkholderia-like Endosymbiotic Bacteria.</title>
        <authorList>
            <person name="Stajich J.E."/>
            <person name="Macias A.M."/>
            <person name="Carter-House D."/>
            <person name="Lovett B."/>
            <person name="Kasson L.R."/>
            <person name="Berry K."/>
            <person name="Grigoriev I."/>
            <person name="Chang Y."/>
            <person name="Spatafora J."/>
            <person name="Kasson M.T."/>
        </authorList>
    </citation>
    <scope>NUCLEOTIDE SEQUENCE</scope>
    <source>
        <strain evidence="2">NRRL A-21654</strain>
    </source>
</reference>
<dbReference type="CDD" id="cd09917">
    <property type="entry name" value="F-box_SF"/>
    <property type="match status" value="1"/>
</dbReference>
<dbReference type="AlphaFoldDB" id="A0A8H7BEA4"/>
<proteinExistence type="predicted"/>
<sequence>MTDKGDFVQSTTTEALPDTRVNDLPNEILVNIADRLPKRTLCVLIRLCRSWYRALMPRLYQSITIDSEQRLRQFLSVMLTPHSHEKIFPFVHELHALPEPYSNSMDVMRRTLYADITGDTWFTFFQRCEHLKLIAIQWYWSKHMLQMLASSGNVYRRLARLSIHMEAWPMCSTEFSDFPSVKQLSINLRPMQAQDKVMSFVDLENIHKRFPNLEYFQAIHLQVSGELPQPIAPCNTVRKFIVCFSADGSWSNYFAQKYPRLEIFGLNGCRTEKNEIAMEVKRLVRSCYCLRRLEIFNDQLYCELTDILMEIGAPLEELSVKPMNKSWLIRRFHSMEKTLTNINLSGNLGIEIQQLLAQLKNYGSLRTLSLENMFSRVEPDFILSEMERLEKLVLEADSIGVTSNDGHRKNIHSKLKHFAVTGKEIEDEVYHYLSAHCPFLKSIECDYRASDHRLAIIYYPNPGLKSLKVRSYGYNIYRLTQMNEEERIQLQREGYSKFNELKETRGYTQWIKNPNSGHKTFMVPNEVTEVLREFCYLPDGTCRRKTKKERIYETSISYIHPISIILIRCHYIDEIQLDRAILAVAN</sequence>
<keyword evidence="3" id="KW-1185">Reference proteome</keyword>
<dbReference type="SUPFAM" id="SSF52047">
    <property type="entry name" value="RNI-like"/>
    <property type="match status" value="1"/>
</dbReference>
<dbReference type="PROSITE" id="PS50181">
    <property type="entry name" value="FBOX"/>
    <property type="match status" value="1"/>
</dbReference>
<dbReference type="Proteomes" id="UP000605846">
    <property type="component" value="Unassembled WGS sequence"/>
</dbReference>
<dbReference type="SUPFAM" id="SSF81383">
    <property type="entry name" value="F-box domain"/>
    <property type="match status" value="1"/>
</dbReference>
<dbReference type="InterPro" id="IPR032675">
    <property type="entry name" value="LRR_dom_sf"/>
</dbReference>